<keyword evidence="2 4" id="KW-0863">Zinc-finger</keyword>
<dbReference type="FunFam" id="2.30.29.30:FF:000018">
    <property type="entry name" value="E3 SUMO-protein ligase RanBP2"/>
    <property type="match status" value="2"/>
</dbReference>
<dbReference type="PROSITE" id="PS01358">
    <property type="entry name" value="ZF_RANBP2_1"/>
    <property type="match status" value="1"/>
</dbReference>
<dbReference type="GO" id="GO:0008270">
    <property type="term" value="F:zinc ion binding"/>
    <property type="evidence" value="ECO:0007669"/>
    <property type="project" value="UniProtKB-KW"/>
</dbReference>
<feature type="domain" description="RanBP2-type" evidence="7">
    <location>
        <begin position="186"/>
        <end position="215"/>
    </location>
</feature>
<dbReference type="InterPro" id="IPR045255">
    <property type="entry name" value="RanBP1-like"/>
</dbReference>
<dbReference type="GeneTree" id="ENSGT00940000154389"/>
<feature type="region of interest" description="Disordered" evidence="5">
    <location>
        <begin position="356"/>
        <end position="383"/>
    </location>
</feature>
<evidence type="ECO:0000256" key="5">
    <source>
        <dbReference type="SAM" id="MobiDB-lite"/>
    </source>
</evidence>
<dbReference type="InterPro" id="IPR000156">
    <property type="entry name" value="Ran_bind_dom"/>
</dbReference>
<evidence type="ECO:0000256" key="2">
    <source>
        <dbReference type="ARBA" id="ARBA00022771"/>
    </source>
</evidence>
<feature type="domain" description="RanBD1" evidence="6">
    <location>
        <begin position="465"/>
        <end position="599"/>
    </location>
</feature>
<dbReference type="GO" id="GO:0005737">
    <property type="term" value="C:cytoplasm"/>
    <property type="evidence" value="ECO:0007669"/>
    <property type="project" value="TreeGrafter"/>
</dbReference>
<sequence length="599" mass="64980">FEPVVPLPDKVEVKTGEEDEEELYCNRAKLFRFDADSKEWKERGVGNFKILCHHVSGKLRVLMRREQVLKICANHYITAEMTLNRNAGSDKSWVWHALDFADEVPRHEQLAIKFKTAEEAVVFRTKFEEAQQLLKNVVSDGDEGDKPLALVKGSSKQSSSKSARAGSQTPVFKLIPVGFGAKFEKKEGEWDCSVCVVRNKPDADACIACLSAKPGGGDRPGQTPAAFAPSGSGSSASFPDFKTPNPGAPPESNTFTEGLPSLTGVTAFQFGLPTESDKQGSGFMQAATNFAFGMGSDAATGFSFGIATGNSAASSTAKTIQPGSFSFTQASTTTPSSVESRHQAPAFPKLLGFGSQFSKKTRKPGTEPTEKPPAPLTGFGQPSSGFGSSMSGFTFGTLTAKTDESGFSFGSLAPVAGQASAFKFATQEGKESIGKVLFGVTADADTSGQEDSNEMYKTEEDDEIHFEPVVQMPDKVDLVTGEEEEEVCYSQRAKLFRFDTAMSQWKERGVGDIKILRNKQTGRTRILMRREQVLKVCANHCITTSMSLNPMKGSDRAWVWVANDFSEGEPKVEQLAVKFKTPDVGVEFKAKFEECQRAL</sequence>
<feature type="region of interest" description="Disordered" evidence="5">
    <location>
        <begin position="213"/>
        <end position="258"/>
    </location>
</feature>
<dbReference type="Ensembl" id="ENSPMAT00000007968.1">
    <property type="protein sequence ID" value="ENSPMAP00000007933.1"/>
    <property type="gene ID" value="ENSPMAG00000007195.1"/>
</dbReference>
<dbReference type="PROSITE" id="PS50199">
    <property type="entry name" value="ZF_RANBP2_2"/>
    <property type="match status" value="1"/>
</dbReference>
<reference evidence="8" key="1">
    <citation type="submission" date="2025-08" db="UniProtKB">
        <authorList>
            <consortium name="Ensembl"/>
        </authorList>
    </citation>
    <scope>IDENTIFICATION</scope>
</reference>
<accession>S4RRU6</accession>
<proteinExistence type="predicted"/>
<evidence type="ECO:0000256" key="1">
    <source>
        <dbReference type="ARBA" id="ARBA00022723"/>
    </source>
</evidence>
<dbReference type="FunFam" id="4.10.1060.10:FF:000003">
    <property type="entry name" value="E3 SUMO-protein ligase RanBP2"/>
    <property type="match status" value="1"/>
</dbReference>
<dbReference type="Pfam" id="PF00638">
    <property type="entry name" value="Ran_BP1"/>
    <property type="match status" value="2"/>
</dbReference>
<dbReference type="SMART" id="SM00160">
    <property type="entry name" value="RanBD"/>
    <property type="match status" value="2"/>
</dbReference>
<dbReference type="CDD" id="cd13176">
    <property type="entry name" value="RanBD_RanBP2-like"/>
    <property type="match status" value="1"/>
</dbReference>
<dbReference type="InterPro" id="IPR011993">
    <property type="entry name" value="PH-like_dom_sf"/>
</dbReference>
<evidence type="ECO:0000256" key="3">
    <source>
        <dbReference type="ARBA" id="ARBA00022833"/>
    </source>
</evidence>
<dbReference type="PROSITE" id="PS50196">
    <property type="entry name" value="RANBD1"/>
    <property type="match status" value="2"/>
</dbReference>
<dbReference type="GO" id="GO:0005096">
    <property type="term" value="F:GTPase activator activity"/>
    <property type="evidence" value="ECO:0007669"/>
    <property type="project" value="TreeGrafter"/>
</dbReference>
<dbReference type="SUPFAM" id="SSF50729">
    <property type="entry name" value="PH domain-like"/>
    <property type="match status" value="2"/>
</dbReference>
<evidence type="ECO:0000256" key="4">
    <source>
        <dbReference type="PROSITE-ProRule" id="PRU00322"/>
    </source>
</evidence>
<keyword evidence="3" id="KW-0862">Zinc</keyword>
<dbReference type="Pfam" id="PF00641">
    <property type="entry name" value="Zn_ribbon_RanBP"/>
    <property type="match status" value="1"/>
</dbReference>
<keyword evidence="1" id="KW-0479">Metal-binding</keyword>
<evidence type="ECO:0000259" key="7">
    <source>
        <dbReference type="PROSITE" id="PS50199"/>
    </source>
</evidence>
<dbReference type="HOGENOM" id="CLU_456036_0_0_1"/>
<name>S4RRU6_PETMA</name>
<evidence type="ECO:0000259" key="6">
    <source>
        <dbReference type="PROSITE" id="PS50196"/>
    </source>
</evidence>
<evidence type="ECO:0000313" key="8">
    <source>
        <dbReference type="Ensembl" id="ENSPMAP00000007933.1"/>
    </source>
</evidence>
<dbReference type="InterPro" id="IPR001876">
    <property type="entry name" value="Znf_RanBP2"/>
</dbReference>
<dbReference type="SUPFAM" id="SSF90209">
    <property type="entry name" value="Ran binding protein zinc finger-like"/>
    <property type="match status" value="1"/>
</dbReference>
<dbReference type="AlphaFoldDB" id="S4RRU6"/>
<dbReference type="PANTHER" id="PTHR23138">
    <property type="entry name" value="RAN BINDING PROTEIN"/>
    <property type="match status" value="1"/>
</dbReference>
<protein>
    <submittedName>
        <fullName evidence="8">RAN binding protein 2</fullName>
    </submittedName>
</protein>
<organism evidence="8">
    <name type="scientific">Petromyzon marinus</name>
    <name type="common">Sea lamprey</name>
    <dbReference type="NCBI Taxonomy" id="7757"/>
    <lineage>
        <taxon>Eukaryota</taxon>
        <taxon>Metazoa</taxon>
        <taxon>Chordata</taxon>
        <taxon>Craniata</taxon>
        <taxon>Vertebrata</taxon>
        <taxon>Cyclostomata</taxon>
        <taxon>Hyperoartia</taxon>
        <taxon>Petromyzontiformes</taxon>
        <taxon>Petromyzontidae</taxon>
        <taxon>Petromyzon</taxon>
    </lineage>
</organism>
<reference evidence="8" key="2">
    <citation type="submission" date="2025-09" db="UniProtKB">
        <authorList>
            <consortium name="Ensembl"/>
        </authorList>
    </citation>
    <scope>IDENTIFICATION</scope>
</reference>
<dbReference type="SMART" id="SM00547">
    <property type="entry name" value="ZnF_RBZ"/>
    <property type="match status" value="1"/>
</dbReference>
<dbReference type="PANTHER" id="PTHR23138:SF87">
    <property type="entry name" value="E3 SUMO-PROTEIN LIGASE RANBP2"/>
    <property type="match status" value="1"/>
</dbReference>
<feature type="compositionally biased region" description="Low complexity" evidence="5">
    <location>
        <begin position="224"/>
        <end position="239"/>
    </location>
</feature>
<dbReference type="GO" id="GO:0005643">
    <property type="term" value="C:nuclear pore"/>
    <property type="evidence" value="ECO:0007669"/>
    <property type="project" value="TreeGrafter"/>
</dbReference>
<dbReference type="Gene3D" id="4.10.1060.10">
    <property type="entry name" value="Zinc finger, RanBP2-type"/>
    <property type="match status" value="1"/>
</dbReference>
<dbReference type="InterPro" id="IPR036443">
    <property type="entry name" value="Znf_RanBP2_sf"/>
</dbReference>
<dbReference type="Gene3D" id="2.30.29.30">
    <property type="entry name" value="Pleckstrin-homology domain (PH domain)/Phosphotyrosine-binding domain (PTB)"/>
    <property type="match status" value="2"/>
</dbReference>
<feature type="domain" description="RanBD1" evidence="6">
    <location>
        <begin position="1"/>
        <end position="136"/>
    </location>
</feature>